<evidence type="ECO:0000313" key="3">
    <source>
        <dbReference type="Proteomes" id="UP000267096"/>
    </source>
</evidence>
<gene>
    <name evidence="2" type="ORF">ASIM_LOCUS18314</name>
</gene>
<reference evidence="2 3" key="2">
    <citation type="submission" date="2018-11" db="EMBL/GenBank/DDBJ databases">
        <authorList>
            <consortium name="Pathogen Informatics"/>
        </authorList>
    </citation>
    <scope>NUCLEOTIDE SEQUENCE [LARGE SCALE GENOMIC DNA]</scope>
</reference>
<feature type="coiled-coil region" evidence="1">
    <location>
        <begin position="109"/>
        <end position="227"/>
    </location>
</feature>
<sequence length="341" mass="39521">MAQNDLTNANNRKQQLESELLAVRSELRDQKQQFHDASSRITDLQRQLQDANNDRSRLNDRISGLEKVLKYFEDISEIIFERLSKTSETFCQNLRQELSDFDVVFKETIATLRSTESDLRQQLSTAQNERKMLQNELDDLRRRLGQCELEHKTAHLKIEELTQIRITLIKKIEVLEVEKRSAQAVINETASQRAEIERSLNALERENKELNRNCVNLQQQIAQLEYDSGNRLIELANKQRDERQKLVNSLKVEKTQVERAFQNRDRSYKSRVQQLESQLAMLRDQLNAERMRSRSAATTSLNYVTDVSRVGGSSFSGGLYSSGLSRAAYPQTDSFDYVIGK</sequence>
<keyword evidence="3" id="KW-1185">Reference proteome</keyword>
<protein>
    <submittedName>
        <fullName evidence="4">Myosin_tail_1 domain-containing protein</fullName>
    </submittedName>
</protein>
<organism evidence="4">
    <name type="scientific">Anisakis simplex</name>
    <name type="common">Herring worm</name>
    <dbReference type="NCBI Taxonomy" id="6269"/>
    <lineage>
        <taxon>Eukaryota</taxon>
        <taxon>Metazoa</taxon>
        <taxon>Ecdysozoa</taxon>
        <taxon>Nematoda</taxon>
        <taxon>Chromadorea</taxon>
        <taxon>Rhabditida</taxon>
        <taxon>Spirurina</taxon>
        <taxon>Ascaridomorpha</taxon>
        <taxon>Ascaridoidea</taxon>
        <taxon>Anisakidae</taxon>
        <taxon>Anisakis</taxon>
        <taxon>Anisakis simplex complex</taxon>
    </lineage>
</organism>
<evidence type="ECO:0000313" key="4">
    <source>
        <dbReference type="WBParaSite" id="ASIM_0001891901-mRNA-1"/>
    </source>
</evidence>
<evidence type="ECO:0000313" key="2">
    <source>
        <dbReference type="EMBL" id="VDK64268.1"/>
    </source>
</evidence>
<proteinExistence type="predicted"/>
<dbReference type="WBParaSite" id="ASIM_0001891901-mRNA-1">
    <property type="protein sequence ID" value="ASIM_0001891901-mRNA-1"/>
    <property type="gene ID" value="ASIM_0001891901"/>
</dbReference>
<dbReference type="OrthoDB" id="5835755at2759"/>
<dbReference type="Proteomes" id="UP000267096">
    <property type="component" value="Unassembled WGS sequence"/>
</dbReference>
<reference evidence="4" key="1">
    <citation type="submission" date="2017-02" db="UniProtKB">
        <authorList>
            <consortium name="WormBaseParasite"/>
        </authorList>
    </citation>
    <scope>IDENTIFICATION</scope>
</reference>
<accession>A0A0M3KD67</accession>
<feature type="coiled-coil region" evidence="1">
    <location>
        <begin position="6"/>
        <end position="68"/>
    </location>
</feature>
<dbReference type="EMBL" id="UYRR01035321">
    <property type="protein sequence ID" value="VDK64268.1"/>
    <property type="molecule type" value="Genomic_DNA"/>
</dbReference>
<keyword evidence="1" id="KW-0175">Coiled coil</keyword>
<dbReference type="SUPFAM" id="SSF57997">
    <property type="entry name" value="Tropomyosin"/>
    <property type="match status" value="1"/>
</dbReference>
<feature type="coiled-coil region" evidence="1">
    <location>
        <begin position="265"/>
        <end position="292"/>
    </location>
</feature>
<dbReference type="AlphaFoldDB" id="A0A0M3KD67"/>
<name>A0A0M3KD67_ANISI</name>
<evidence type="ECO:0000256" key="1">
    <source>
        <dbReference type="SAM" id="Coils"/>
    </source>
</evidence>